<evidence type="ECO:0000256" key="14">
    <source>
        <dbReference type="PIRSR" id="PIRSR000127-1"/>
    </source>
</evidence>
<dbReference type="Pfam" id="PF03450">
    <property type="entry name" value="CO_deh_flav_C"/>
    <property type="match status" value="1"/>
</dbReference>
<evidence type="ECO:0000256" key="11">
    <source>
        <dbReference type="ARBA" id="ARBA00023014"/>
    </source>
</evidence>
<evidence type="ECO:0008006" key="21">
    <source>
        <dbReference type="Google" id="ProtNLM"/>
    </source>
</evidence>
<keyword evidence="10 16" id="KW-0408">Iron</keyword>
<reference evidence="19 20" key="2">
    <citation type="submission" date="2019-01" db="EMBL/GenBank/DDBJ databases">
        <title>The decoding of complex shrimp genome reveals the adaptation for benthos swimmer, frequently molting mechanism and breeding impact on genome.</title>
        <authorList>
            <person name="Sun Y."/>
            <person name="Gao Y."/>
            <person name="Yu Y."/>
        </authorList>
    </citation>
    <scope>NUCLEOTIDE SEQUENCE [LARGE SCALE GENOMIC DNA]</scope>
    <source>
        <tissue evidence="19">Muscle</tissue>
    </source>
</reference>
<evidence type="ECO:0000256" key="15">
    <source>
        <dbReference type="PIRSR" id="PIRSR000127-2"/>
    </source>
</evidence>
<dbReference type="SUPFAM" id="SSF55447">
    <property type="entry name" value="CO dehydrogenase flavoprotein C-terminal domain-like"/>
    <property type="match status" value="1"/>
</dbReference>
<reference evidence="19 20" key="1">
    <citation type="submission" date="2018-04" db="EMBL/GenBank/DDBJ databases">
        <authorList>
            <person name="Zhang X."/>
            <person name="Yuan J."/>
            <person name="Li F."/>
            <person name="Xiang J."/>
        </authorList>
    </citation>
    <scope>NUCLEOTIDE SEQUENCE [LARGE SCALE GENOMIC DNA]</scope>
    <source>
        <tissue evidence="19">Muscle</tissue>
    </source>
</reference>
<keyword evidence="4 16" id="KW-0500">Molybdenum</keyword>
<keyword evidence="5" id="KW-0285">Flavoprotein</keyword>
<evidence type="ECO:0000256" key="16">
    <source>
        <dbReference type="PIRSR" id="PIRSR000127-3"/>
    </source>
</evidence>
<evidence type="ECO:0000256" key="4">
    <source>
        <dbReference type="ARBA" id="ARBA00022505"/>
    </source>
</evidence>
<dbReference type="InterPro" id="IPR008274">
    <property type="entry name" value="AldOxase/xan_DH_MoCoBD1"/>
</dbReference>
<dbReference type="GO" id="GO:0005777">
    <property type="term" value="C:peroxisome"/>
    <property type="evidence" value="ECO:0007669"/>
    <property type="project" value="UniProtKB-SubCell"/>
</dbReference>
<dbReference type="CDD" id="cd00207">
    <property type="entry name" value="fer2"/>
    <property type="match status" value="1"/>
</dbReference>
<dbReference type="SUPFAM" id="SSF56003">
    <property type="entry name" value="Molybdenum cofactor-binding domain"/>
    <property type="match status" value="1"/>
</dbReference>
<dbReference type="InterPro" id="IPR000674">
    <property type="entry name" value="Ald_Oxase/Xan_DH_a/b"/>
</dbReference>
<evidence type="ECO:0000256" key="5">
    <source>
        <dbReference type="ARBA" id="ARBA00022630"/>
    </source>
</evidence>
<comment type="caution">
    <text evidence="19">The sequence shown here is derived from an EMBL/GenBank/DDBJ whole genome shotgun (WGS) entry which is preliminary data.</text>
</comment>
<dbReference type="InterPro" id="IPR016166">
    <property type="entry name" value="FAD-bd_PCMH"/>
</dbReference>
<sequence length="1260" mass="136152">MKGKEASKASESEAETVQFTINGLPYTVDAKISPTTKLVDFLRTTAGLTGTKALCREGGCGACTVVATVPDPENEGLSKSFSVQSCQQLVYACNGWSVETVEHLGDRYNGYHPIQQSLAGFYGTQCGYCSPGMVMTMYGQQKSSATLTASQVEKSLDGNLCRCTGYRPILEAFKALADDGDQALKNKLVDIEDAFKTKCPKTGKCCTGSCSSKKTAAVPAKQREITVQGVKWFYPTSLSSLYSILDQLTEGEKVRIVGGNTGQGVYKNDGPFDVYISTSNVPELYTVEENTGEITLGANVSLKRAIEVFEEAAGNPGFQHLKELAKHWGVVANVAVRNVGTIAGNLMMKHTHQEFPSDIFLTLLAADAQLAIGSSQDASVAYVSLEDFLLTDMQKKVVTAVKLPSLAADIQIRSFKITPRAVNAHAYVNAAFRFQVDENDGFLVKSKPFLLYGGINPNFIHAANTEDFLTGRRLTEQGLLTEAAEILATEVLPDALPQDSSPAYRLSLTQSLLYKAVISILGIEASAQNLREATFANDEPTQPHELHGVFIQSSVGSADIVSIDTSEALSLPGVVAVITAEDIPGINDFTAEAGTEAEEVFASGKVLYAGQGIGLVIAESYDVASQASKMVKVEYANVQKPILTIKDALDNGNVQPDYNLITGKREPVIVGDVEAGFKAASHVIEGEFDMGFQFHFPLEPLAARVTPIEDGYDVIVTSIWPAEVQSSIAQVLGIDANSINTSVRRVGGSFGGKISRAHMVSTAAAVGAWKTHRPVRVALNLKMFITLIGGRDPFYSKYKVGFDDFGKLVSVDLDIVSDSGCSANEASAGLGAAYASNVYYCPNWLLKPSVVTTNTPSNTFMRSPGIFQGIVTIESIMDHIAHYLGRDPLEVREVNLAPAGAERPSADPIVKNVFQEDILPLLKESSEYELRLEEVNAYNQTNRWRKRGIAIMPMCFNLGYPDFRFGVLVNIYSHDGTVSIAHGGIEMGQGLNTKAVQVASHILGVPVAKIKVKATSTTTNANSTHQGATVCSDIVLLGVKKACENLRARLDSTREKLSKEGKGDVSWAELVKICKSSDVDLSERIWTKMSEYPNAYDIWGGVCAEVEVDVLTGQFMIRQVDLIEDCGKSLSPYVDIGQIEGAFVMGLGFCTLEKVKFNSETGEKLSNGTWEYKPPSALDIPVDFRVTILPNSSNTSGVLRAKATGEPPLNLAFAVVMALRKAISAARAHRSRNEWYKIDTPLTVEKIQQLCLVDPADFSI</sequence>
<feature type="binding site" evidence="16">
    <location>
        <position position="129"/>
    </location>
    <ligand>
        <name>[2Fe-2S] cluster</name>
        <dbReference type="ChEBI" id="CHEBI:190135"/>
        <label>2</label>
    </ligand>
</feature>
<keyword evidence="20" id="KW-1185">Reference proteome</keyword>
<evidence type="ECO:0000259" key="18">
    <source>
        <dbReference type="PROSITE" id="PS51387"/>
    </source>
</evidence>
<dbReference type="InterPro" id="IPR016167">
    <property type="entry name" value="FAD-bd_PCMH_sub1"/>
</dbReference>
<dbReference type="InterPro" id="IPR016169">
    <property type="entry name" value="FAD-bd_PCMH_sub2"/>
</dbReference>
<comment type="cofactor">
    <cofactor evidence="13">
        <name>[2Fe-2S] cluster</name>
        <dbReference type="ChEBI" id="CHEBI:190135"/>
    </cofactor>
</comment>
<keyword evidence="6 16" id="KW-0001">2Fe-2S</keyword>
<evidence type="ECO:0000256" key="2">
    <source>
        <dbReference type="ARBA" id="ARBA00004275"/>
    </source>
</evidence>
<dbReference type="InterPro" id="IPR037165">
    <property type="entry name" value="AldOxase/xan_DH_Mopterin-bd_sf"/>
</dbReference>
<dbReference type="InterPro" id="IPR036010">
    <property type="entry name" value="2Fe-2S_ferredoxin-like_sf"/>
</dbReference>
<evidence type="ECO:0000313" key="19">
    <source>
        <dbReference type="EMBL" id="ROT68296.1"/>
    </source>
</evidence>
<dbReference type="GO" id="GO:0051537">
    <property type="term" value="F:2 iron, 2 sulfur cluster binding"/>
    <property type="evidence" value="ECO:0007669"/>
    <property type="project" value="UniProtKB-KW"/>
</dbReference>
<feature type="domain" description="FAD-binding PCMH-type" evidence="18">
    <location>
        <begin position="225"/>
        <end position="408"/>
    </location>
</feature>
<feature type="binding site" evidence="16">
    <location>
        <position position="862"/>
    </location>
    <ligand>
        <name>Mo-molybdopterin</name>
        <dbReference type="ChEBI" id="CHEBI:71302"/>
    </ligand>
    <ligandPart>
        <name>Mo</name>
        <dbReference type="ChEBI" id="CHEBI:28685"/>
    </ligandPart>
</feature>
<dbReference type="InterPro" id="IPR006058">
    <property type="entry name" value="2Fe2S_fd_BS"/>
</dbReference>
<proteinExistence type="inferred from homology"/>
<dbReference type="Gene3D" id="3.30.365.10">
    <property type="entry name" value="Aldehyde oxidase/xanthine dehydrogenase, molybdopterin binding domain"/>
    <property type="match status" value="4"/>
</dbReference>
<dbReference type="Gene3D" id="3.30.390.50">
    <property type="entry name" value="CO dehydrogenase flavoprotein, C-terminal domain"/>
    <property type="match status" value="1"/>
</dbReference>
<organism evidence="19 20">
    <name type="scientific">Penaeus vannamei</name>
    <name type="common">Whiteleg shrimp</name>
    <name type="synonym">Litopenaeus vannamei</name>
    <dbReference type="NCBI Taxonomy" id="6689"/>
    <lineage>
        <taxon>Eukaryota</taxon>
        <taxon>Metazoa</taxon>
        <taxon>Ecdysozoa</taxon>
        <taxon>Arthropoda</taxon>
        <taxon>Crustacea</taxon>
        <taxon>Multicrustacea</taxon>
        <taxon>Malacostraca</taxon>
        <taxon>Eumalacostraca</taxon>
        <taxon>Eucarida</taxon>
        <taxon>Decapoda</taxon>
        <taxon>Dendrobranchiata</taxon>
        <taxon>Penaeoidea</taxon>
        <taxon>Penaeidae</taxon>
        <taxon>Penaeus</taxon>
    </lineage>
</organism>
<dbReference type="InterPro" id="IPR036884">
    <property type="entry name" value="2Fe-2S-bd_dom_sf"/>
</dbReference>
<dbReference type="GO" id="GO:0016491">
    <property type="term" value="F:oxidoreductase activity"/>
    <property type="evidence" value="ECO:0007669"/>
    <property type="project" value="UniProtKB-KW"/>
</dbReference>
<evidence type="ECO:0000259" key="17">
    <source>
        <dbReference type="PROSITE" id="PS51085"/>
    </source>
</evidence>
<dbReference type="Pfam" id="PF01315">
    <property type="entry name" value="Ald_Xan_dh_C"/>
    <property type="match status" value="1"/>
</dbReference>
<comment type="cofactor">
    <cofactor evidence="16">
        <name>Mo-molybdopterin</name>
        <dbReference type="ChEBI" id="CHEBI:71302"/>
    </cofactor>
    <text evidence="16">Binds 1 Mo-molybdopterin (Mo-MPT) cofactor per subunit.</text>
</comment>
<evidence type="ECO:0000256" key="3">
    <source>
        <dbReference type="ARBA" id="ARBA00006849"/>
    </source>
</evidence>
<evidence type="ECO:0000256" key="12">
    <source>
        <dbReference type="ARBA" id="ARBA00023140"/>
    </source>
</evidence>
<feature type="binding site" evidence="16">
    <location>
        <position position="1028"/>
    </location>
    <ligand>
        <name>Mo-molybdopterin</name>
        <dbReference type="ChEBI" id="CHEBI:71302"/>
    </ligand>
    <ligandPart>
        <name>Mo</name>
        <dbReference type="ChEBI" id="CHEBI:28685"/>
    </ligandPart>
</feature>
<dbReference type="STRING" id="6689.A0A3R7NW33"/>
<feature type="binding site" evidence="16">
    <location>
        <position position="126"/>
    </location>
    <ligand>
        <name>[2Fe-2S] cluster</name>
        <dbReference type="ChEBI" id="CHEBI:190135"/>
        <label>2</label>
    </ligand>
</feature>
<dbReference type="GO" id="GO:0005506">
    <property type="term" value="F:iron ion binding"/>
    <property type="evidence" value="ECO:0007669"/>
    <property type="project" value="InterPro"/>
</dbReference>
<evidence type="ECO:0000313" key="20">
    <source>
        <dbReference type="Proteomes" id="UP000283509"/>
    </source>
</evidence>
<dbReference type="SUPFAM" id="SSF54292">
    <property type="entry name" value="2Fe-2S ferredoxin-like"/>
    <property type="match status" value="1"/>
</dbReference>
<evidence type="ECO:0000256" key="6">
    <source>
        <dbReference type="ARBA" id="ARBA00022714"/>
    </source>
</evidence>
<dbReference type="Pfam" id="PF00111">
    <property type="entry name" value="Fer2"/>
    <property type="match status" value="1"/>
</dbReference>
<comment type="similarity">
    <text evidence="3">Belongs to the xanthine dehydrogenase family.</text>
</comment>
<dbReference type="InterPro" id="IPR046867">
    <property type="entry name" value="AldOxase/xan_DH_MoCoBD2"/>
</dbReference>
<evidence type="ECO:0000256" key="10">
    <source>
        <dbReference type="ARBA" id="ARBA00023004"/>
    </source>
</evidence>
<keyword evidence="9" id="KW-0560">Oxidoreductase</keyword>
<dbReference type="Gene3D" id="1.10.150.120">
    <property type="entry name" value="[2Fe-2S]-binding domain"/>
    <property type="match status" value="1"/>
</dbReference>
<feature type="binding site" evidence="16">
    <location>
        <position position="163"/>
    </location>
    <ligand>
        <name>[2Fe-2S] cluster</name>
        <dbReference type="ChEBI" id="CHEBI:190135"/>
        <label>2</label>
    </ligand>
</feature>
<evidence type="ECO:0000256" key="7">
    <source>
        <dbReference type="ARBA" id="ARBA00022723"/>
    </source>
</evidence>
<feature type="binding site" evidence="16">
    <location>
        <position position="63"/>
    </location>
    <ligand>
        <name>[2Fe-2S] cluster</name>
        <dbReference type="ChEBI" id="CHEBI:190135"/>
        <label>1</label>
    </ligand>
</feature>
<keyword evidence="8 15" id="KW-0274">FAD</keyword>
<comment type="cofactor">
    <cofactor evidence="1 15">
        <name>FAD</name>
        <dbReference type="ChEBI" id="CHEBI:57692"/>
    </cofactor>
</comment>
<feature type="binding site" evidence="16">
    <location>
        <position position="60"/>
    </location>
    <ligand>
        <name>[2Fe-2S] cluster</name>
        <dbReference type="ChEBI" id="CHEBI:190135"/>
        <label>1</label>
    </ligand>
</feature>
<dbReference type="SUPFAM" id="SSF54665">
    <property type="entry name" value="CO dehydrogenase molybdoprotein N-domain-like"/>
    <property type="match status" value="1"/>
</dbReference>
<dbReference type="Gene3D" id="3.90.1170.50">
    <property type="entry name" value="Aldehyde oxidase/xanthine dehydrogenase, a/b hammerhead"/>
    <property type="match status" value="1"/>
</dbReference>
<dbReference type="FunFam" id="3.30.365.10:FF:000001">
    <property type="entry name" value="Xanthine dehydrogenase oxidase"/>
    <property type="match status" value="1"/>
</dbReference>
<dbReference type="InterPro" id="IPR005107">
    <property type="entry name" value="CO_DH_flav_C"/>
</dbReference>
<name>A0A3R7NW33_PENVA</name>
<gene>
    <name evidence="19" type="ORF">C7M84_013571</name>
</gene>
<dbReference type="Pfam" id="PF20256">
    <property type="entry name" value="MoCoBD_2"/>
    <property type="match status" value="1"/>
</dbReference>
<dbReference type="FunFam" id="3.30.465.10:FF:000013">
    <property type="entry name" value="Aldehyde oxidase"/>
    <property type="match status" value="1"/>
</dbReference>
<keyword evidence="11 16" id="KW-0411">Iron-sulfur</keyword>
<dbReference type="SUPFAM" id="SSF47741">
    <property type="entry name" value="CO dehydrogenase ISP C-domain like"/>
    <property type="match status" value="1"/>
</dbReference>
<comment type="cofactor">
    <cofactor evidence="16">
        <name>[2Fe-2S] cluster</name>
        <dbReference type="ChEBI" id="CHEBI:190135"/>
    </cofactor>
    <text evidence="16">Binds 2 [2Fe-2S] clusters.</text>
</comment>
<dbReference type="InterPro" id="IPR036318">
    <property type="entry name" value="FAD-bd_PCMH-like_sf"/>
</dbReference>
<feature type="active site" description="Proton acceptor" evidence="14">
    <location>
        <position position="1206"/>
    </location>
</feature>
<dbReference type="InterPro" id="IPR036683">
    <property type="entry name" value="CO_DH_flav_C_dom_sf"/>
</dbReference>
<dbReference type="PROSITE" id="PS00197">
    <property type="entry name" value="2FE2S_FER_1"/>
    <property type="match status" value="1"/>
</dbReference>
<dbReference type="Pfam" id="PF01799">
    <property type="entry name" value="Fer2_2"/>
    <property type="match status" value="1"/>
</dbReference>
<feature type="domain" description="2Fe-2S ferredoxin-type" evidence="17">
    <location>
        <begin position="15"/>
        <end position="104"/>
    </location>
</feature>
<dbReference type="InterPro" id="IPR001041">
    <property type="entry name" value="2Fe-2S_ferredoxin-type"/>
</dbReference>
<dbReference type="PROSITE" id="PS51387">
    <property type="entry name" value="FAD_PCMH"/>
    <property type="match status" value="1"/>
</dbReference>
<evidence type="ECO:0000256" key="9">
    <source>
        <dbReference type="ARBA" id="ARBA00023002"/>
    </source>
</evidence>
<dbReference type="PROSITE" id="PS51085">
    <property type="entry name" value="2FE2S_FER_2"/>
    <property type="match status" value="1"/>
</dbReference>
<feature type="binding site" evidence="16">
    <location>
        <position position="86"/>
    </location>
    <ligand>
        <name>[2Fe-2S] cluster</name>
        <dbReference type="ChEBI" id="CHEBI:190135"/>
        <label>1</label>
    </ligand>
</feature>
<protein>
    <recommendedName>
        <fullName evidence="21">Xanthine dehydrogenase</fullName>
    </recommendedName>
</protein>
<dbReference type="InterPro" id="IPR002346">
    <property type="entry name" value="Mopterin_DH_FAD-bd"/>
</dbReference>
<dbReference type="Proteomes" id="UP000283509">
    <property type="component" value="Unassembled WGS sequence"/>
</dbReference>
<dbReference type="InterPro" id="IPR036856">
    <property type="entry name" value="Ald_Oxase/Xan_DH_a/b_sf"/>
</dbReference>
<dbReference type="InterPro" id="IPR002888">
    <property type="entry name" value="2Fe-2S-bd"/>
</dbReference>
<feature type="binding site" evidence="16">
    <location>
        <position position="161"/>
    </location>
    <ligand>
        <name>[2Fe-2S] cluster</name>
        <dbReference type="ChEBI" id="CHEBI:190135"/>
        <label>2</label>
    </ligand>
</feature>
<dbReference type="PIRSF" id="PIRSF000127">
    <property type="entry name" value="Xanthine_DH"/>
    <property type="match status" value="1"/>
</dbReference>
<feature type="binding site" evidence="15">
    <location>
        <position position="416"/>
    </location>
    <ligand>
        <name>FAD</name>
        <dbReference type="ChEBI" id="CHEBI:57692"/>
    </ligand>
</feature>
<evidence type="ECO:0000256" key="8">
    <source>
        <dbReference type="ARBA" id="ARBA00022827"/>
    </source>
</evidence>
<dbReference type="Pfam" id="PF00941">
    <property type="entry name" value="FAD_binding_5"/>
    <property type="match status" value="1"/>
</dbReference>
<dbReference type="Gene3D" id="3.10.20.30">
    <property type="match status" value="1"/>
</dbReference>
<evidence type="ECO:0000256" key="13">
    <source>
        <dbReference type="ARBA" id="ARBA00034078"/>
    </source>
</evidence>
<feature type="binding site" evidence="16">
    <location>
        <position position="55"/>
    </location>
    <ligand>
        <name>[2Fe-2S] cluster</name>
        <dbReference type="ChEBI" id="CHEBI:190135"/>
        <label>1</label>
    </ligand>
</feature>
<dbReference type="OrthoDB" id="8300278at2759"/>
<dbReference type="SMART" id="SM01008">
    <property type="entry name" value="Ald_Xan_dh_C"/>
    <property type="match status" value="1"/>
</dbReference>
<keyword evidence="7 16" id="KW-0479">Metal-binding</keyword>
<dbReference type="Gene3D" id="3.30.43.10">
    <property type="entry name" value="Uridine Diphospho-n-acetylenolpyruvylglucosamine Reductase, domain 2"/>
    <property type="match status" value="1"/>
</dbReference>
<feature type="binding site" evidence="16">
    <location>
        <position position="750"/>
    </location>
    <ligand>
        <name>Mo-molybdopterin</name>
        <dbReference type="ChEBI" id="CHEBI:71302"/>
    </ligand>
    <ligandPart>
        <name>Mo</name>
        <dbReference type="ChEBI" id="CHEBI:28685"/>
    </ligandPart>
</feature>
<dbReference type="GO" id="GO:0071949">
    <property type="term" value="F:FAD binding"/>
    <property type="evidence" value="ECO:0007669"/>
    <property type="project" value="InterPro"/>
</dbReference>
<dbReference type="AlphaFoldDB" id="A0A3R7NW33"/>
<accession>A0A3R7NW33</accession>
<evidence type="ECO:0000256" key="1">
    <source>
        <dbReference type="ARBA" id="ARBA00001974"/>
    </source>
</evidence>
<dbReference type="EMBL" id="QCYY01002695">
    <property type="protein sequence ID" value="ROT68296.1"/>
    <property type="molecule type" value="Genomic_DNA"/>
</dbReference>
<comment type="subcellular location">
    <subcellularLocation>
        <location evidence="2">Peroxisome</location>
    </subcellularLocation>
</comment>
<dbReference type="PANTHER" id="PTHR11908">
    <property type="entry name" value="XANTHINE DEHYDROGENASE"/>
    <property type="match status" value="1"/>
</dbReference>
<dbReference type="Pfam" id="PF02738">
    <property type="entry name" value="MoCoBD_1"/>
    <property type="match status" value="1"/>
</dbReference>
<dbReference type="InterPro" id="IPR012675">
    <property type="entry name" value="Beta-grasp_dom_sf"/>
</dbReference>
<keyword evidence="12" id="KW-0576">Peroxisome</keyword>
<dbReference type="SUPFAM" id="SSF56176">
    <property type="entry name" value="FAD-binding/transporter-associated domain-like"/>
    <property type="match status" value="1"/>
</dbReference>
<dbReference type="SMART" id="SM01092">
    <property type="entry name" value="CO_deh_flav_C"/>
    <property type="match status" value="1"/>
</dbReference>
<dbReference type="Gene3D" id="3.30.465.10">
    <property type="match status" value="1"/>
</dbReference>
<dbReference type="InterPro" id="IPR016208">
    <property type="entry name" value="Ald_Oxase/xanthine_DH-like"/>
</dbReference>
<dbReference type="PANTHER" id="PTHR11908:SF132">
    <property type="entry name" value="ALDEHYDE OXIDASE 1-RELATED"/>
    <property type="match status" value="1"/>
</dbReference>